<evidence type="ECO:0000256" key="1">
    <source>
        <dbReference type="ARBA" id="ARBA00001933"/>
    </source>
</evidence>
<dbReference type="InterPro" id="IPR015421">
    <property type="entry name" value="PyrdxlP-dep_Trfase_major"/>
</dbReference>
<dbReference type="FunFam" id="3.40.640.10:FF:000004">
    <property type="entry name" value="Acetylornithine aminotransferase"/>
    <property type="match status" value="1"/>
</dbReference>
<evidence type="ECO:0000256" key="5">
    <source>
        <dbReference type="ARBA" id="ARBA00022679"/>
    </source>
</evidence>
<dbReference type="AlphaFoldDB" id="A0A094PQB5"/>
<dbReference type="InterPro" id="IPR050103">
    <property type="entry name" value="Class-III_PLP-dep_AT"/>
</dbReference>
<dbReference type="GO" id="GO:0042802">
    <property type="term" value="F:identical protein binding"/>
    <property type="evidence" value="ECO:0007669"/>
    <property type="project" value="TreeGrafter"/>
</dbReference>
<dbReference type="NCBIfam" id="NF002874">
    <property type="entry name" value="PRK03244.1"/>
    <property type="match status" value="1"/>
</dbReference>
<dbReference type="SUPFAM" id="SSF53383">
    <property type="entry name" value="PLP-dependent transferases"/>
    <property type="match status" value="1"/>
</dbReference>
<comment type="subcellular location">
    <subcellularLocation>
        <location evidence="2">Mitochondrion</location>
    </subcellularLocation>
</comment>
<evidence type="ECO:0000256" key="4">
    <source>
        <dbReference type="ARBA" id="ARBA00022605"/>
    </source>
</evidence>
<evidence type="ECO:0000313" key="7">
    <source>
        <dbReference type="EMBL" id="KGA13287.1"/>
    </source>
</evidence>
<accession>A0A094PQB5</accession>
<organism evidence="7">
    <name type="scientific">freshwater metagenome</name>
    <dbReference type="NCBI Taxonomy" id="449393"/>
    <lineage>
        <taxon>unclassified sequences</taxon>
        <taxon>metagenomes</taxon>
        <taxon>ecological metagenomes</taxon>
    </lineage>
</organism>
<dbReference type="GO" id="GO:0005739">
    <property type="term" value="C:mitochondrion"/>
    <property type="evidence" value="ECO:0007669"/>
    <property type="project" value="UniProtKB-SubCell"/>
</dbReference>
<dbReference type="NCBIfam" id="NF002325">
    <property type="entry name" value="PRK01278.1"/>
    <property type="match status" value="1"/>
</dbReference>
<dbReference type="PANTHER" id="PTHR11986:SF79">
    <property type="entry name" value="ACETYLORNITHINE AMINOTRANSFERASE, MITOCHONDRIAL"/>
    <property type="match status" value="1"/>
</dbReference>
<dbReference type="PANTHER" id="PTHR11986">
    <property type="entry name" value="AMINOTRANSFERASE CLASS III"/>
    <property type="match status" value="1"/>
</dbReference>
<dbReference type="Pfam" id="PF00202">
    <property type="entry name" value="Aminotran_3"/>
    <property type="match status" value="1"/>
</dbReference>
<keyword evidence="3" id="KW-0032">Aminotransferase</keyword>
<keyword evidence="6" id="KW-0663">Pyridoxal phosphate</keyword>
<name>A0A094PQB5_9ZZZZ</name>
<dbReference type="Gene3D" id="3.90.1150.10">
    <property type="entry name" value="Aspartate Aminotransferase, domain 1"/>
    <property type="match status" value="1"/>
</dbReference>
<evidence type="ECO:0000256" key="6">
    <source>
        <dbReference type="ARBA" id="ARBA00022898"/>
    </source>
</evidence>
<evidence type="ECO:0000256" key="2">
    <source>
        <dbReference type="ARBA" id="ARBA00004173"/>
    </source>
</evidence>
<dbReference type="GO" id="GO:0008483">
    <property type="term" value="F:transaminase activity"/>
    <property type="evidence" value="ECO:0007669"/>
    <property type="project" value="UniProtKB-KW"/>
</dbReference>
<dbReference type="Gene3D" id="3.40.640.10">
    <property type="entry name" value="Type I PLP-dependent aspartate aminotransferase-like (Major domain)"/>
    <property type="match status" value="1"/>
</dbReference>
<evidence type="ECO:0008006" key="8">
    <source>
        <dbReference type="Google" id="ProtNLM"/>
    </source>
</evidence>
<keyword evidence="4" id="KW-0028">Amino-acid biosynthesis</keyword>
<reference evidence="7" key="1">
    <citation type="submission" date="2014-05" db="EMBL/GenBank/DDBJ databases">
        <title>Key roles for freshwater Actinobacteria revealed by deep metagenomic sequencing.</title>
        <authorList>
            <person name="Ghai R."/>
            <person name="Mizuno C.M."/>
            <person name="Picazo A."/>
            <person name="Camacho A."/>
            <person name="Rodriguez-Valera F."/>
        </authorList>
    </citation>
    <scope>NUCLEOTIDE SEQUENCE</scope>
</reference>
<dbReference type="InterPro" id="IPR005814">
    <property type="entry name" value="Aminotrans_3"/>
</dbReference>
<gene>
    <name evidence="7" type="ORF">GM50_22690</name>
</gene>
<dbReference type="EMBL" id="JNSK01000175">
    <property type="protein sequence ID" value="KGA13287.1"/>
    <property type="molecule type" value="Genomic_DNA"/>
</dbReference>
<keyword evidence="5" id="KW-0808">Transferase</keyword>
<comment type="caution">
    <text evidence="7">The sequence shown here is derived from an EMBL/GenBank/DDBJ whole genome shotgun (WGS) entry which is preliminary data.</text>
</comment>
<protein>
    <recommendedName>
        <fullName evidence="8">Acetylornithine transaminase</fullName>
    </recommendedName>
</protein>
<dbReference type="InterPro" id="IPR015424">
    <property type="entry name" value="PyrdxlP-dep_Trfase"/>
</dbReference>
<dbReference type="InterPro" id="IPR004636">
    <property type="entry name" value="AcOrn/SuccOrn_fam"/>
</dbReference>
<dbReference type="HAMAP" id="MF_01107">
    <property type="entry name" value="ArgD_aminotrans_3"/>
    <property type="match status" value="1"/>
</dbReference>
<dbReference type="InterPro" id="IPR015422">
    <property type="entry name" value="PyrdxlP-dep_Trfase_small"/>
</dbReference>
<dbReference type="GO" id="GO:0030170">
    <property type="term" value="F:pyridoxal phosphate binding"/>
    <property type="evidence" value="ECO:0007669"/>
    <property type="project" value="InterPro"/>
</dbReference>
<dbReference type="GO" id="GO:0006526">
    <property type="term" value="P:L-arginine biosynthetic process"/>
    <property type="evidence" value="ECO:0007669"/>
    <property type="project" value="UniProtKB-ARBA"/>
</dbReference>
<sequence length="391" mass="41262">MSKKSLSLSWTDLMMANYGTPSRTFVSGKGCVIKDDQGNSYLDFLAGIATNVLGHAHPAIVKSVSNQVATLGHVSNFFAHPQGLLLASRLQAMTGDSNSRVFFCNSGAEANEAALKISRRTGRSKIVAAQGSFHGRTMGALSMTGQPAKREPFTPLLKGITHVPFGDLAAMRRAVTKRTAMVIVEPIMGEAGVITPEDGYLAGLRLLCDQTGALLVFDCVQTGIGRTGQWFGFEHEKVKPDILTLAKGLGGGLPIGATIAYGSAAQLLQPGDHGTTFGGSPISCAAGNAVLDVIVKNKLMQSARSHEKKIKSKLTPVSGVKEVRGRGLLLGIELESPIAKKVSAALLDSGVIVNAANESTIRIAPPLIVTTLQIEKFISLFTKVLKEVHHG</sequence>
<comment type="cofactor">
    <cofactor evidence="1">
        <name>pyridoxal 5'-phosphate</name>
        <dbReference type="ChEBI" id="CHEBI:597326"/>
    </cofactor>
</comment>
<dbReference type="CDD" id="cd00610">
    <property type="entry name" value="OAT_like"/>
    <property type="match status" value="1"/>
</dbReference>
<dbReference type="PIRSF" id="PIRSF000521">
    <property type="entry name" value="Transaminase_4ab_Lys_Orn"/>
    <property type="match status" value="1"/>
</dbReference>
<proteinExistence type="inferred from homology"/>
<dbReference type="NCBIfam" id="TIGR00707">
    <property type="entry name" value="argD"/>
    <property type="match status" value="1"/>
</dbReference>
<evidence type="ECO:0000256" key="3">
    <source>
        <dbReference type="ARBA" id="ARBA00022576"/>
    </source>
</evidence>